<dbReference type="Pfam" id="PF03713">
    <property type="entry name" value="DUF305"/>
    <property type="match status" value="1"/>
</dbReference>
<accession>A0A1S1PCU3</accession>
<organism evidence="2 3">
    <name type="scientific">Methylorubrum extorquens</name>
    <name type="common">Methylobacterium dichloromethanicum</name>
    <name type="synonym">Methylobacterium extorquens</name>
    <dbReference type="NCBI Taxonomy" id="408"/>
    <lineage>
        <taxon>Bacteria</taxon>
        <taxon>Pseudomonadati</taxon>
        <taxon>Pseudomonadota</taxon>
        <taxon>Alphaproteobacteria</taxon>
        <taxon>Hyphomicrobiales</taxon>
        <taxon>Methylobacteriaceae</taxon>
        <taxon>Methylorubrum</taxon>
    </lineage>
</organism>
<evidence type="ECO:0000313" key="3">
    <source>
        <dbReference type="Proteomes" id="UP000180215"/>
    </source>
</evidence>
<dbReference type="Gene3D" id="1.20.1260.10">
    <property type="match status" value="1"/>
</dbReference>
<dbReference type="RefSeq" id="WP_076641524.1">
    <property type="nucleotide sequence ID" value="NZ_CP019322.1"/>
</dbReference>
<dbReference type="PANTHER" id="PTHR36933">
    <property type="entry name" value="SLL0788 PROTEIN"/>
    <property type="match status" value="1"/>
</dbReference>
<gene>
    <name evidence="2" type="ORF">BK022_00075</name>
</gene>
<dbReference type="AlphaFoldDB" id="A0A1S1PCU3"/>
<dbReference type="EMBL" id="MNAO01000001">
    <property type="protein sequence ID" value="OHV18312.1"/>
    <property type="molecule type" value="Genomic_DNA"/>
</dbReference>
<evidence type="ECO:0000259" key="1">
    <source>
        <dbReference type="Pfam" id="PF03713"/>
    </source>
</evidence>
<proteinExistence type="predicted"/>
<dbReference type="InterPro" id="IPR012347">
    <property type="entry name" value="Ferritin-like"/>
</dbReference>
<protein>
    <submittedName>
        <fullName evidence="2">DUF305 domain-containing protein</fullName>
    </submittedName>
</protein>
<evidence type="ECO:0000313" key="2">
    <source>
        <dbReference type="EMBL" id="OHV18312.1"/>
    </source>
</evidence>
<reference evidence="2 3" key="1">
    <citation type="submission" date="2016-10" db="EMBL/GenBank/DDBJ databases">
        <title>Draft genome sequence of Methylobacterium extorquens CP3, a seed endophyte of Crotalaria pumila with plant growth-promoting and metal tolerance properties.</title>
        <authorList>
            <person name="Sanchez-Lopez A.S."/>
            <person name="Van Hamme J.D."/>
            <person name="Thijs S."/>
            <person name="Mcammond B.M."/>
            <person name="Stevens V."/>
            <person name="Gonzalez-Chavez M.D.C."/>
            <person name="Vangronsveld J."/>
        </authorList>
    </citation>
    <scope>NUCLEOTIDE SEQUENCE [LARGE SCALE GENOMIC DNA]</scope>
    <source>
        <strain evidence="2 3">CP3</strain>
    </source>
</reference>
<dbReference type="InterPro" id="IPR005183">
    <property type="entry name" value="DUF305_CopM-like"/>
</dbReference>
<dbReference type="PANTHER" id="PTHR36933:SF1">
    <property type="entry name" value="SLL0788 PROTEIN"/>
    <property type="match status" value="1"/>
</dbReference>
<name>A0A1S1PCU3_METEX</name>
<dbReference type="Proteomes" id="UP000180215">
    <property type="component" value="Unassembled WGS sequence"/>
</dbReference>
<feature type="domain" description="DUF305" evidence="1">
    <location>
        <begin position="50"/>
        <end position="151"/>
    </location>
</feature>
<sequence>MTLRTLALTLPLALGLTGAALAQEHGHDMQSAVKLPDACKAAAQAGGKEGGMKDMQSHMSQAMQSMGGGQMSETQKGLQQAMMSMNGPMMQGMMAGDPDVAWICAMIPHHQGAIDMARAGLKGADNPESKRLAEKTIKEQEQSIKELVAWLDKNAKKEGKQ</sequence>
<comment type="caution">
    <text evidence="2">The sequence shown here is derived from an EMBL/GenBank/DDBJ whole genome shotgun (WGS) entry which is preliminary data.</text>
</comment>